<dbReference type="InterPro" id="IPR000515">
    <property type="entry name" value="MetI-like"/>
</dbReference>
<evidence type="ECO:0000256" key="2">
    <source>
        <dbReference type="ARBA" id="ARBA00010072"/>
    </source>
</evidence>
<evidence type="ECO:0000256" key="1">
    <source>
        <dbReference type="ARBA" id="ARBA00004429"/>
    </source>
</evidence>
<dbReference type="Proteomes" id="UP000481252">
    <property type="component" value="Unassembled WGS sequence"/>
</dbReference>
<evidence type="ECO:0000256" key="6">
    <source>
        <dbReference type="ARBA" id="ARBA00022970"/>
    </source>
</evidence>
<dbReference type="PANTHER" id="PTHR30614:SF0">
    <property type="entry name" value="L-CYSTINE TRANSPORT SYSTEM PERMEASE PROTEIN TCYL"/>
    <property type="match status" value="1"/>
</dbReference>
<evidence type="ECO:0000256" key="3">
    <source>
        <dbReference type="ARBA" id="ARBA00022448"/>
    </source>
</evidence>
<protein>
    <submittedName>
        <fullName evidence="11">Amino acid ABC transporter permease</fullName>
    </submittedName>
</protein>
<keyword evidence="7 9" id="KW-1133">Transmembrane helix</keyword>
<dbReference type="InterPro" id="IPR035906">
    <property type="entry name" value="MetI-like_sf"/>
</dbReference>
<evidence type="ECO:0000256" key="5">
    <source>
        <dbReference type="ARBA" id="ARBA00022692"/>
    </source>
</evidence>
<keyword evidence="3 9" id="KW-0813">Transport</keyword>
<feature type="transmembrane region" description="Helical" evidence="9">
    <location>
        <begin position="20"/>
        <end position="43"/>
    </location>
</feature>
<dbReference type="GO" id="GO:0006865">
    <property type="term" value="P:amino acid transport"/>
    <property type="evidence" value="ECO:0007669"/>
    <property type="project" value="UniProtKB-KW"/>
</dbReference>
<evidence type="ECO:0000313" key="11">
    <source>
        <dbReference type="EMBL" id="NGN45141.1"/>
    </source>
</evidence>
<comment type="subcellular location">
    <subcellularLocation>
        <location evidence="1">Cell inner membrane</location>
        <topology evidence="1">Multi-pass membrane protein</topology>
    </subcellularLocation>
    <subcellularLocation>
        <location evidence="9">Cell membrane</location>
        <topology evidence="9">Multi-pass membrane protein</topology>
    </subcellularLocation>
</comment>
<name>A0A7C9RBP9_9HYPH</name>
<feature type="transmembrane region" description="Helical" evidence="9">
    <location>
        <begin position="186"/>
        <end position="207"/>
    </location>
</feature>
<comment type="similarity">
    <text evidence="2">Belongs to the binding-protein-dependent transport system permease family. HisMQ subfamily.</text>
</comment>
<feature type="transmembrane region" description="Helical" evidence="9">
    <location>
        <begin position="64"/>
        <end position="82"/>
    </location>
</feature>
<dbReference type="NCBIfam" id="TIGR01726">
    <property type="entry name" value="HEQRo_perm_3TM"/>
    <property type="match status" value="1"/>
</dbReference>
<gene>
    <name evidence="11" type="ORF">G6N74_29235</name>
</gene>
<evidence type="ECO:0000259" key="10">
    <source>
        <dbReference type="PROSITE" id="PS50928"/>
    </source>
</evidence>
<keyword evidence="8 9" id="KW-0472">Membrane</keyword>
<sequence length="220" mass="24471">MNSDWSILYQYRYEILGGLWTTIALVGLALVSGYIVGALACCGKLMRTGPLYWLSTFYINTFRALPETVLVFWIYFCGPFIFTAAPSAWQTGVISMSLVAGAYFAEIARAGIQSVSRGQWEAARAVGLSEFWVWIDVIIPQAVRAMLPSSALLVTQLVKMSGLVSAIGVTELIYQAQTLGSLSFRYFEFFTAVAVLYFILIFPFSMASRFIEAHMRQQIG</sequence>
<keyword evidence="5 9" id="KW-0812">Transmembrane</keyword>
<evidence type="ECO:0000256" key="7">
    <source>
        <dbReference type="ARBA" id="ARBA00022989"/>
    </source>
</evidence>
<dbReference type="InterPro" id="IPR043429">
    <property type="entry name" value="ArtM/GltK/GlnP/TcyL/YhdX-like"/>
</dbReference>
<dbReference type="EMBL" id="JAAKZG010000027">
    <property type="protein sequence ID" value="NGN45141.1"/>
    <property type="molecule type" value="Genomic_DNA"/>
</dbReference>
<organism evidence="11 12">
    <name type="scientific">Mesorhizobium zhangyense</name>
    <dbReference type="NCBI Taxonomy" id="1776730"/>
    <lineage>
        <taxon>Bacteria</taxon>
        <taxon>Pseudomonadati</taxon>
        <taxon>Pseudomonadota</taxon>
        <taxon>Alphaproteobacteria</taxon>
        <taxon>Hyphomicrobiales</taxon>
        <taxon>Phyllobacteriaceae</taxon>
        <taxon>Mesorhizobium</taxon>
    </lineage>
</organism>
<keyword evidence="6" id="KW-0029">Amino-acid transport</keyword>
<dbReference type="SUPFAM" id="SSF161098">
    <property type="entry name" value="MetI-like"/>
    <property type="match status" value="1"/>
</dbReference>
<evidence type="ECO:0000256" key="9">
    <source>
        <dbReference type="RuleBase" id="RU363032"/>
    </source>
</evidence>
<evidence type="ECO:0000256" key="8">
    <source>
        <dbReference type="ARBA" id="ARBA00023136"/>
    </source>
</evidence>
<dbReference type="InterPro" id="IPR010065">
    <property type="entry name" value="AA_ABC_transptr_permease_3TM"/>
</dbReference>
<reference evidence="11 12" key="1">
    <citation type="submission" date="2020-02" db="EMBL/GenBank/DDBJ databases">
        <title>Genome sequence of the type strain CGMCC 1.15528 of Mesorhizobium zhangyense.</title>
        <authorList>
            <person name="Gao J."/>
            <person name="Sun J."/>
        </authorList>
    </citation>
    <scope>NUCLEOTIDE SEQUENCE [LARGE SCALE GENOMIC DNA]</scope>
    <source>
        <strain evidence="11 12">CGMCC 1.15528</strain>
    </source>
</reference>
<proteinExistence type="inferred from homology"/>
<keyword evidence="12" id="KW-1185">Reference proteome</keyword>
<dbReference type="Pfam" id="PF00528">
    <property type="entry name" value="BPD_transp_1"/>
    <property type="match status" value="1"/>
</dbReference>
<evidence type="ECO:0000313" key="12">
    <source>
        <dbReference type="Proteomes" id="UP000481252"/>
    </source>
</evidence>
<dbReference type="GO" id="GO:0022857">
    <property type="term" value="F:transmembrane transporter activity"/>
    <property type="evidence" value="ECO:0007669"/>
    <property type="project" value="InterPro"/>
</dbReference>
<dbReference type="PANTHER" id="PTHR30614">
    <property type="entry name" value="MEMBRANE COMPONENT OF AMINO ACID ABC TRANSPORTER"/>
    <property type="match status" value="1"/>
</dbReference>
<accession>A0A7C9RBP9</accession>
<dbReference type="CDD" id="cd06261">
    <property type="entry name" value="TM_PBP2"/>
    <property type="match status" value="1"/>
</dbReference>
<comment type="caution">
    <text evidence="11">The sequence shown here is derived from an EMBL/GenBank/DDBJ whole genome shotgun (WGS) entry which is preliminary data.</text>
</comment>
<dbReference type="GO" id="GO:0043190">
    <property type="term" value="C:ATP-binding cassette (ABC) transporter complex"/>
    <property type="evidence" value="ECO:0007669"/>
    <property type="project" value="InterPro"/>
</dbReference>
<dbReference type="Gene3D" id="1.10.3720.10">
    <property type="entry name" value="MetI-like"/>
    <property type="match status" value="1"/>
</dbReference>
<keyword evidence="4" id="KW-1003">Cell membrane</keyword>
<feature type="domain" description="ABC transmembrane type-1" evidence="10">
    <location>
        <begin position="19"/>
        <end position="208"/>
    </location>
</feature>
<dbReference type="AlphaFoldDB" id="A0A7C9RBP9"/>
<dbReference type="RefSeq" id="WP_165121516.1">
    <property type="nucleotide sequence ID" value="NZ_JAAKZG010000027.1"/>
</dbReference>
<evidence type="ECO:0000256" key="4">
    <source>
        <dbReference type="ARBA" id="ARBA00022475"/>
    </source>
</evidence>
<dbReference type="PROSITE" id="PS50928">
    <property type="entry name" value="ABC_TM1"/>
    <property type="match status" value="1"/>
</dbReference>